<proteinExistence type="predicted"/>
<evidence type="ECO:0000313" key="2">
    <source>
        <dbReference type="Proteomes" id="UP000750334"/>
    </source>
</evidence>
<dbReference type="AlphaFoldDB" id="A0A9P6WF40"/>
<organism evidence="1 2">
    <name type="scientific">Maudiozyma exigua</name>
    <name type="common">Yeast</name>
    <name type="synonym">Kazachstania exigua</name>
    <dbReference type="NCBI Taxonomy" id="34358"/>
    <lineage>
        <taxon>Eukaryota</taxon>
        <taxon>Fungi</taxon>
        <taxon>Dikarya</taxon>
        <taxon>Ascomycota</taxon>
        <taxon>Saccharomycotina</taxon>
        <taxon>Saccharomycetes</taxon>
        <taxon>Saccharomycetales</taxon>
        <taxon>Saccharomycetaceae</taxon>
        <taxon>Maudiozyma</taxon>
    </lineage>
</organism>
<reference evidence="1 2" key="1">
    <citation type="submission" date="2020-11" db="EMBL/GenBank/DDBJ databases">
        <title>Kefir isolates.</title>
        <authorList>
            <person name="Marcisauskas S."/>
            <person name="Kim Y."/>
            <person name="Blasche S."/>
        </authorList>
    </citation>
    <scope>NUCLEOTIDE SEQUENCE [LARGE SCALE GENOMIC DNA]</scope>
    <source>
        <strain evidence="1 2">OG2</strain>
    </source>
</reference>
<evidence type="ECO:0000313" key="1">
    <source>
        <dbReference type="EMBL" id="KAG0672651.1"/>
    </source>
</evidence>
<gene>
    <name evidence="1" type="ORF">C6P45_000082</name>
</gene>
<protein>
    <submittedName>
        <fullName evidence="1">Uncharacterized protein</fullName>
    </submittedName>
</protein>
<keyword evidence="2" id="KW-1185">Reference proteome</keyword>
<name>A0A9P6WF40_MAUEX</name>
<dbReference type="EMBL" id="PUHR01000001">
    <property type="protein sequence ID" value="KAG0672651.1"/>
    <property type="molecule type" value="Genomic_DNA"/>
</dbReference>
<dbReference type="Proteomes" id="UP000750334">
    <property type="component" value="Unassembled WGS sequence"/>
</dbReference>
<comment type="caution">
    <text evidence="1">The sequence shown here is derived from an EMBL/GenBank/DDBJ whole genome shotgun (WGS) entry which is preliminary data.</text>
</comment>
<accession>A0A9P6WF40</accession>
<sequence>MDTTPYLKPYMFDLPKVSQNYPTVIVRGPIPGGNVFVIHVGIDEIYENGGMEELKEALCDESYYVNTIVLKDKNRKELDPALWKPIEFGQHCRTAGMFPEVLFWNTPIIFHGFGEKVGGFRLYYQIQEILMSNPLGPLINSFEFLEYMSQPVIFWIKPKVVP</sequence>